<name>A0ACB9YR84_9PEZI</name>
<keyword evidence="2" id="KW-1185">Reference proteome</keyword>
<gene>
    <name evidence="1" type="ORF">F4820DRAFT_432106</name>
</gene>
<reference evidence="1 2" key="1">
    <citation type="journal article" date="2022" name="New Phytol.">
        <title>Ecological generalism drives hyperdiversity of secondary metabolite gene clusters in xylarialean endophytes.</title>
        <authorList>
            <person name="Franco M.E.E."/>
            <person name="Wisecaver J.H."/>
            <person name="Arnold A.E."/>
            <person name="Ju Y.M."/>
            <person name="Slot J.C."/>
            <person name="Ahrendt S."/>
            <person name="Moore L.P."/>
            <person name="Eastman K.E."/>
            <person name="Scott K."/>
            <person name="Konkel Z."/>
            <person name="Mondo S.J."/>
            <person name="Kuo A."/>
            <person name="Hayes R.D."/>
            <person name="Haridas S."/>
            <person name="Andreopoulos B."/>
            <person name="Riley R."/>
            <person name="LaButti K."/>
            <person name="Pangilinan J."/>
            <person name="Lipzen A."/>
            <person name="Amirebrahimi M."/>
            <person name="Yan J."/>
            <person name="Adam C."/>
            <person name="Keymanesh K."/>
            <person name="Ng V."/>
            <person name="Louie K."/>
            <person name="Northen T."/>
            <person name="Drula E."/>
            <person name="Henrissat B."/>
            <person name="Hsieh H.M."/>
            <person name="Youens-Clark K."/>
            <person name="Lutzoni F."/>
            <person name="Miadlikowska J."/>
            <person name="Eastwood D.C."/>
            <person name="Hamelin R.C."/>
            <person name="Grigoriev I.V."/>
            <person name="U'Ren J.M."/>
        </authorList>
    </citation>
    <scope>NUCLEOTIDE SEQUENCE [LARGE SCALE GENOMIC DNA]</scope>
    <source>
        <strain evidence="1 2">CBS 119005</strain>
    </source>
</reference>
<evidence type="ECO:0000313" key="2">
    <source>
        <dbReference type="Proteomes" id="UP001497700"/>
    </source>
</evidence>
<organism evidence="1 2">
    <name type="scientific">Hypoxylon rubiginosum</name>
    <dbReference type="NCBI Taxonomy" id="110542"/>
    <lineage>
        <taxon>Eukaryota</taxon>
        <taxon>Fungi</taxon>
        <taxon>Dikarya</taxon>
        <taxon>Ascomycota</taxon>
        <taxon>Pezizomycotina</taxon>
        <taxon>Sordariomycetes</taxon>
        <taxon>Xylariomycetidae</taxon>
        <taxon>Xylariales</taxon>
        <taxon>Hypoxylaceae</taxon>
        <taxon>Hypoxylon</taxon>
    </lineage>
</organism>
<evidence type="ECO:0000313" key="1">
    <source>
        <dbReference type="EMBL" id="KAI4861863.1"/>
    </source>
</evidence>
<sequence>MTLKPASKAIADGNPIRALVPFVGMNRDGHTSGGITQPCKDMQTQLILDTYRGVVTTTRAMAWNLPFIRTAVKTDH</sequence>
<proteinExistence type="predicted"/>
<accession>A0ACB9YR84</accession>
<dbReference type="Proteomes" id="UP001497700">
    <property type="component" value="Unassembled WGS sequence"/>
</dbReference>
<comment type="caution">
    <text evidence="1">The sequence shown here is derived from an EMBL/GenBank/DDBJ whole genome shotgun (WGS) entry which is preliminary data.</text>
</comment>
<dbReference type="EMBL" id="MU393539">
    <property type="protein sequence ID" value="KAI4861863.1"/>
    <property type="molecule type" value="Genomic_DNA"/>
</dbReference>
<protein>
    <submittedName>
        <fullName evidence="1">Uncharacterized protein</fullName>
    </submittedName>
</protein>